<reference evidence="1 2" key="1">
    <citation type="submission" date="2024-02" db="EMBL/GenBank/DDBJ databases">
        <authorList>
            <person name="Chen Y."/>
            <person name="Shah S."/>
            <person name="Dougan E. K."/>
            <person name="Thang M."/>
            <person name="Chan C."/>
        </authorList>
    </citation>
    <scope>NUCLEOTIDE SEQUENCE [LARGE SCALE GENOMIC DNA]</scope>
</reference>
<dbReference type="Proteomes" id="UP001642484">
    <property type="component" value="Unassembled WGS sequence"/>
</dbReference>
<name>A0ABP0HR97_9DINO</name>
<keyword evidence="2" id="KW-1185">Reference proteome</keyword>
<comment type="caution">
    <text evidence="1">The sequence shown here is derived from an EMBL/GenBank/DDBJ whole genome shotgun (WGS) entry which is preliminary data.</text>
</comment>
<evidence type="ECO:0000313" key="2">
    <source>
        <dbReference type="Proteomes" id="UP001642484"/>
    </source>
</evidence>
<organism evidence="1 2">
    <name type="scientific">Durusdinium trenchii</name>
    <dbReference type="NCBI Taxonomy" id="1381693"/>
    <lineage>
        <taxon>Eukaryota</taxon>
        <taxon>Sar</taxon>
        <taxon>Alveolata</taxon>
        <taxon>Dinophyceae</taxon>
        <taxon>Suessiales</taxon>
        <taxon>Symbiodiniaceae</taxon>
        <taxon>Durusdinium</taxon>
    </lineage>
</organism>
<dbReference type="EMBL" id="CAXAMN010001126">
    <property type="protein sequence ID" value="CAK8992726.1"/>
    <property type="molecule type" value="Genomic_DNA"/>
</dbReference>
<protein>
    <submittedName>
        <fullName evidence="1">Uncharacterized protein</fullName>
    </submittedName>
</protein>
<evidence type="ECO:0000313" key="1">
    <source>
        <dbReference type="EMBL" id="CAK8992726.1"/>
    </source>
</evidence>
<accession>A0ABP0HR97</accession>
<proteinExistence type="predicted"/>
<gene>
    <name evidence="1" type="ORF">CCMP2556_LOCUS2976</name>
</gene>
<sequence>MAFMAGLPPALGSDDLTSAFNKAFFDQLQGVNQATPTVGAGMPQAGRGREAELDNQLKRMVGGSPGYTVEIVSEDGAIPPESIRQFFPGPLQFDLTESGAQPFREPDPLILDMLSSVNNVVQDMVTPALHKIQHASAAPNSCQKDATKHCSTARSQVHCLGQHRDDISDDCRRDLGKSVPFVCSAAIDKHCDVLHVGILDCLQKYESELSGDCKDAFLATSKVIQSLNSAVQAPKAQAAQTLQPPKAVISSKPSGLLADRERSIDSQLAKFTGVKPKA</sequence>